<evidence type="ECO:0000313" key="3">
    <source>
        <dbReference type="RefSeq" id="XP_036370931.1"/>
    </source>
</evidence>
<name>A0A7E6FTB2_9MOLL</name>
<proteinExistence type="predicted"/>
<organism evidence="2 3">
    <name type="scientific">Octopus sinensis</name>
    <name type="common">East Asian common octopus</name>
    <dbReference type="NCBI Taxonomy" id="2607531"/>
    <lineage>
        <taxon>Eukaryota</taxon>
        <taxon>Metazoa</taxon>
        <taxon>Spiralia</taxon>
        <taxon>Lophotrochozoa</taxon>
        <taxon>Mollusca</taxon>
        <taxon>Cephalopoda</taxon>
        <taxon>Coleoidea</taxon>
        <taxon>Octopodiformes</taxon>
        <taxon>Octopoda</taxon>
        <taxon>Incirrata</taxon>
        <taxon>Octopodidae</taxon>
        <taxon>Octopus</taxon>
    </lineage>
</organism>
<reference evidence="3" key="1">
    <citation type="submission" date="2025-08" db="UniProtKB">
        <authorList>
            <consortium name="RefSeq"/>
        </authorList>
    </citation>
    <scope>IDENTIFICATION</scope>
</reference>
<dbReference type="Gene3D" id="2.120.10.30">
    <property type="entry name" value="TolB, C-terminal domain"/>
    <property type="match status" value="1"/>
</dbReference>
<evidence type="ECO:0000313" key="2">
    <source>
        <dbReference type="Proteomes" id="UP000515154"/>
    </source>
</evidence>
<dbReference type="InterPro" id="IPR011042">
    <property type="entry name" value="6-blade_b-propeller_TolB-like"/>
</dbReference>
<dbReference type="RefSeq" id="XP_036370931.1">
    <property type="nucleotide sequence ID" value="XM_036515038.1"/>
</dbReference>
<accession>A0A7E6FTB2</accession>
<evidence type="ECO:0000256" key="1">
    <source>
        <dbReference type="SAM" id="MobiDB-lite"/>
    </source>
</evidence>
<dbReference type="KEGG" id="osn:118768466"/>
<keyword evidence="2" id="KW-1185">Reference proteome</keyword>
<dbReference type="SUPFAM" id="SSF50969">
    <property type="entry name" value="YVTN repeat-like/Quinoprotein amine dehydrogenase"/>
    <property type="match status" value="1"/>
</dbReference>
<dbReference type="SUPFAM" id="SSF101898">
    <property type="entry name" value="NHL repeat"/>
    <property type="match status" value="1"/>
</dbReference>
<sequence length="1801" mass="206872">MEGNTGNTSRILKPQKTSFCDEGGVYNQKCRYWRDDILETETSQNQSSYQPTTKQDRHKEDCEKCKTIGRRVVLDKCMHYTRFNAYEDKINMLVNSREKICAILKSVGLDKSNFLKDFTQRIEILQKNVKKCDYSQDFIIFGQLECFLEQYVKKNVLQHKHRSIEAPKITDKFRPLCPVVTREAMFTESDEGFSNIISNIVVIQGGVVTYSRHYMTVCCVKMNGNRNEVHCPSSVTDFTRIGKDTVLATLPFRKIILIISPSSLKIQTLQLGFYRVSYLEHSTVIGVEMFGKTVNFIDWEDSKITKQFLVKEAPSAIVVGPQNKLLLSFSNTNIVACYNLDGQQIFEVCTHSLELPTNITAYQNHFYVLQGHIIYKLSGTGGMSKKEIGVKGRNISVDSSTIFLVDYFGIPHAVRTTEDFWPRLSYSNQLHTPTFYNQIYVEDYYDITNILPMSTSSMLIISRNKKAILFTDIGGKIRQNYSSFPFFPSVFCRLNSKTFLIFYSEIKALQYVTCPELTKIPLIKVHAEYIKICHIVSNKCLAVTTTENKVEVHIMLIKEDQVDIMERISLGHENVTIAATPINFVVVDGKKNKLVFYSTCGEELFEKSLPCYGYPHHIYSDNVYYYVVFKRESVVICYNIFGEIKWQWKLPLTAPSHIAVSQGTVYAVDLALNRVLLFKCHDGSSCSLRIKNPYIRNLNIQLKEKEEKLLIAKICHLPNGQLVVSDINNDCLFYISKEGDIVSRLSLPSAATDICQWDCNQIGITLPLERQLRVIENLSKAVRTVSFTHPYVRVCKLGNGQMVSYCDKPSHLDILNIKNYNQVEIIHRINIPFVVKSLSIDKETLKLLIVTRKKVFQYNGSGGSGSNSKMVPSVLLSHMKPSLDIFGGCIDKLFVYLIDNSRMFAMTDHNLVVRDHITNKLVNMYADLVDVFSRNICVGEMLSSTLYLEDLTVSEEARHIDVVPPGLRNREPMRIDNSIITENNLIAVYDSNNKNIMIFTFDGQLLDSVKLNVSYLIDMCQWQSNTLAIMTGGSDDDVDDDDNDDDSGDDNDNDDDSGEDDDNDGEDDDNDDDAVEHQLLTLKVEFPLSFVNYQTSSKYCCIASLSNNQLVCSKWRDECNLYVVDIDEIHLTVNENKQIDIPEILTRYSHGGSNYINEIYNVVINANDAIIVHNKRFIIFFNSDGQYLHSVRTYRDYFGFYNVTLDDGFLFIHGWWERYFSDYSEYKNIVCLTQNGEYNRIFLNKRIYKDKVDFSCINCKGPRFIGSYRYNDSNKLYVEGLFKANRERFDVCRLQTDNCPVQVKDLDISDDGQIVVCEKANNGNVKIFDRNRQLLCHRDIGSLVGGVCFTGERDIIITVPDRQEIFQLKQQDLVNHKVWESQVPYGVIWRKVGNIYWCVHINLSECHWLKIDGDQLEVLESISLSKLDSGLRFPSISSQTNNEMYSSELIKLKYRGEDGEERGRSGEIDGKGRFMVRCGNYIAESMSGFDEISVRKLPYRTAMVPLSIPSFEEPVDYDIEDAKDYNSKLIKLDEKVSVFMFRNTVTVITATGDILQHKQLPQPQPPLDICWWTDECFIVAFGEQLMFFERDLCRLKTINTKKYYNRIYKHSDNQLVCGGHEIGDRTKEGRCCYNYYVDIVDIDGGTCKYNCGVCSGVDVLKKERGVLVCDIAVTSGGDIVIVKWKDWQRWSGGHYLICWYRDQLLVRSIKLQPGFDRDYIYRPCLNIHGEYVYITDIYNNIYQIPGDIPHETAESIKQYLFLDGQDNEVFTVLGFGISDNSFFIFGIIPGRQSFAFFHYDK</sequence>
<protein>
    <submittedName>
        <fullName evidence="3">Uncharacterized protein LOC118768466</fullName>
    </submittedName>
</protein>
<feature type="compositionally biased region" description="Acidic residues" evidence="1">
    <location>
        <begin position="1034"/>
        <end position="1072"/>
    </location>
</feature>
<dbReference type="InterPro" id="IPR011044">
    <property type="entry name" value="Quino_amine_DH_bsu"/>
</dbReference>
<dbReference type="Proteomes" id="UP000515154">
    <property type="component" value="Linkage group LG30"/>
</dbReference>
<feature type="region of interest" description="Disordered" evidence="1">
    <location>
        <begin position="1031"/>
        <end position="1072"/>
    </location>
</feature>
<gene>
    <name evidence="3" type="primary">LOC118768466</name>
</gene>